<keyword evidence="2" id="KW-1185">Reference proteome</keyword>
<sequence length="15" mass="1561">MASTTIHREGGGSRT</sequence>
<dbReference type="EMBL" id="CAMGYJ010000002">
    <property type="protein sequence ID" value="CAI0383138.1"/>
    <property type="molecule type" value="Genomic_DNA"/>
</dbReference>
<organism evidence="1 2">
    <name type="scientific">Linum tenue</name>
    <dbReference type="NCBI Taxonomy" id="586396"/>
    <lineage>
        <taxon>Eukaryota</taxon>
        <taxon>Viridiplantae</taxon>
        <taxon>Streptophyta</taxon>
        <taxon>Embryophyta</taxon>
        <taxon>Tracheophyta</taxon>
        <taxon>Spermatophyta</taxon>
        <taxon>Magnoliopsida</taxon>
        <taxon>eudicotyledons</taxon>
        <taxon>Gunneridae</taxon>
        <taxon>Pentapetalae</taxon>
        <taxon>rosids</taxon>
        <taxon>fabids</taxon>
        <taxon>Malpighiales</taxon>
        <taxon>Linaceae</taxon>
        <taxon>Linum</taxon>
    </lineage>
</organism>
<evidence type="ECO:0000313" key="2">
    <source>
        <dbReference type="Proteomes" id="UP001154282"/>
    </source>
</evidence>
<reference evidence="1" key="1">
    <citation type="submission" date="2022-08" db="EMBL/GenBank/DDBJ databases">
        <authorList>
            <person name="Gutierrez-Valencia J."/>
        </authorList>
    </citation>
    <scope>NUCLEOTIDE SEQUENCE</scope>
</reference>
<evidence type="ECO:0000313" key="1">
    <source>
        <dbReference type="EMBL" id="CAI0383138.1"/>
    </source>
</evidence>
<proteinExistence type="predicted"/>
<name>A0AAV0HF36_9ROSI</name>
<comment type="caution">
    <text evidence="1">The sequence shown here is derived from an EMBL/GenBank/DDBJ whole genome shotgun (WGS) entry which is preliminary data.</text>
</comment>
<dbReference type="Proteomes" id="UP001154282">
    <property type="component" value="Unassembled WGS sequence"/>
</dbReference>
<gene>
    <name evidence="1" type="ORF">LITE_LOCUS3870</name>
</gene>
<protein>
    <submittedName>
        <fullName evidence="1">Uncharacterized protein</fullName>
    </submittedName>
</protein>
<accession>A0AAV0HF36</accession>